<comment type="caution">
    <text evidence="4">The sequence shown here is derived from an EMBL/GenBank/DDBJ whole genome shotgun (WGS) entry which is preliminary data.</text>
</comment>
<dbReference type="InterPro" id="IPR029058">
    <property type="entry name" value="AB_hydrolase_fold"/>
</dbReference>
<evidence type="ECO:0000256" key="1">
    <source>
        <dbReference type="ARBA" id="ARBA00005622"/>
    </source>
</evidence>
<sequence>MTMIRSSLWMRLASMVAVTLILSAPAARAEQTTPAATPGYTMPSTHMWEMTSTGGEIYRIFVSYPAADPPADGYPVLYVLDGNASFAGFAEARRIQERFDLGKSIIVGVGYPTDLAYDLRRLNDYTMPMLDPPPARWKGLAKYKSGGWDTFLDFLTGKLRTEISKRYKIDLNRQSLFGHSLGGLLALHTLYSRPQAFESIVAASPSLEWNEQGVLAEERAFAARLASGKVGKTSRLLVVVGGRDVDDDPYGAESFANRMEQLSGYGLRTRFRRYEEEGHMTVPARAVTDTLRFVFEPH</sequence>
<name>A0ABV8SSI6_9GAMM</name>
<dbReference type="Gene3D" id="3.40.50.1820">
    <property type="entry name" value="alpha/beta hydrolase"/>
    <property type="match status" value="1"/>
</dbReference>
<dbReference type="Pfam" id="PF00756">
    <property type="entry name" value="Esterase"/>
    <property type="match status" value="1"/>
</dbReference>
<gene>
    <name evidence="4" type="ORF">ACFPN2_12725</name>
</gene>
<comment type="similarity">
    <text evidence="1">Belongs to the esterase D family.</text>
</comment>
<evidence type="ECO:0000313" key="5">
    <source>
        <dbReference type="Proteomes" id="UP001595904"/>
    </source>
</evidence>
<dbReference type="InterPro" id="IPR052558">
    <property type="entry name" value="Siderophore_Hydrolase_D"/>
</dbReference>
<dbReference type="GO" id="GO:0016787">
    <property type="term" value="F:hydrolase activity"/>
    <property type="evidence" value="ECO:0007669"/>
    <property type="project" value="UniProtKB-KW"/>
</dbReference>
<dbReference type="PANTHER" id="PTHR40841:SF2">
    <property type="entry name" value="SIDEROPHORE-DEGRADING ESTERASE (EUROFUNG)"/>
    <property type="match status" value="1"/>
</dbReference>
<keyword evidence="2 4" id="KW-0378">Hydrolase</keyword>
<evidence type="ECO:0000256" key="3">
    <source>
        <dbReference type="SAM" id="SignalP"/>
    </source>
</evidence>
<evidence type="ECO:0000313" key="4">
    <source>
        <dbReference type="EMBL" id="MFC4309947.1"/>
    </source>
</evidence>
<dbReference type="EMBL" id="JBHSDU010000003">
    <property type="protein sequence ID" value="MFC4309947.1"/>
    <property type="molecule type" value="Genomic_DNA"/>
</dbReference>
<keyword evidence="3" id="KW-0732">Signal</keyword>
<keyword evidence="5" id="KW-1185">Reference proteome</keyword>
<organism evidence="4 5">
    <name type="scientific">Steroidobacter flavus</name>
    <dbReference type="NCBI Taxonomy" id="1842136"/>
    <lineage>
        <taxon>Bacteria</taxon>
        <taxon>Pseudomonadati</taxon>
        <taxon>Pseudomonadota</taxon>
        <taxon>Gammaproteobacteria</taxon>
        <taxon>Steroidobacterales</taxon>
        <taxon>Steroidobacteraceae</taxon>
        <taxon>Steroidobacter</taxon>
    </lineage>
</organism>
<dbReference type="InterPro" id="IPR000801">
    <property type="entry name" value="Esterase-like"/>
</dbReference>
<evidence type="ECO:0000256" key="2">
    <source>
        <dbReference type="ARBA" id="ARBA00022801"/>
    </source>
</evidence>
<proteinExistence type="inferred from homology"/>
<reference evidence="5" key="1">
    <citation type="journal article" date="2019" name="Int. J. Syst. Evol. Microbiol.">
        <title>The Global Catalogue of Microorganisms (GCM) 10K type strain sequencing project: providing services to taxonomists for standard genome sequencing and annotation.</title>
        <authorList>
            <consortium name="The Broad Institute Genomics Platform"/>
            <consortium name="The Broad Institute Genome Sequencing Center for Infectious Disease"/>
            <person name="Wu L."/>
            <person name="Ma J."/>
        </authorList>
    </citation>
    <scope>NUCLEOTIDE SEQUENCE [LARGE SCALE GENOMIC DNA]</scope>
    <source>
        <strain evidence="5">CGMCC 1.10759</strain>
    </source>
</reference>
<protein>
    <submittedName>
        <fullName evidence="4">Alpha/beta hydrolase</fullName>
    </submittedName>
</protein>
<feature type="signal peptide" evidence="3">
    <location>
        <begin position="1"/>
        <end position="29"/>
    </location>
</feature>
<dbReference type="PANTHER" id="PTHR40841">
    <property type="entry name" value="SIDEROPHORE TRIACETYLFUSARININE C ESTERASE"/>
    <property type="match status" value="1"/>
</dbReference>
<accession>A0ABV8SSI6</accession>
<dbReference type="SUPFAM" id="SSF53474">
    <property type="entry name" value="alpha/beta-Hydrolases"/>
    <property type="match status" value="1"/>
</dbReference>
<feature type="chain" id="PRO_5045180628" evidence="3">
    <location>
        <begin position="30"/>
        <end position="298"/>
    </location>
</feature>
<dbReference type="Proteomes" id="UP001595904">
    <property type="component" value="Unassembled WGS sequence"/>
</dbReference>